<dbReference type="GeneID" id="81393935"/>
<name>A0A9W9FKN0_9EURO</name>
<evidence type="ECO:0000256" key="1">
    <source>
        <dbReference type="SAM" id="SignalP"/>
    </source>
</evidence>
<comment type="caution">
    <text evidence="3">The sequence shown here is derived from an EMBL/GenBank/DDBJ whole genome shotgun (WGS) entry which is preliminary data.</text>
</comment>
<proteinExistence type="predicted"/>
<dbReference type="EMBL" id="JAPMSZ010000005">
    <property type="protein sequence ID" value="KAJ5101963.1"/>
    <property type="molecule type" value="Genomic_DNA"/>
</dbReference>
<gene>
    <name evidence="3" type="ORF">NUU61_004185</name>
</gene>
<evidence type="ECO:0000259" key="2">
    <source>
        <dbReference type="Pfam" id="PF14856"/>
    </source>
</evidence>
<dbReference type="RefSeq" id="XP_056512794.1">
    <property type="nucleotide sequence ID" value="XM_056654767.1"/>
</dbReference>
<dbReference type="InterPro" id="IPR029226">
    <property type="entry name" value="Ecp2-like"/>
</dbReference>
<reference evidence="3" key="2">
    <citation type="journal article" date="2023" name="IMA Fungus">
        <title>Comparative genomic study of the Penicillium genus elucidates a diverse pangenome and 15 lateral gene transfer events.</title>
        <authorList>
            <person name="Petersen C."/>
            <person name="Sorensen T."/>
            <person name="Nielsen M.R."/>
            <person name="Sondergaard T.E."/>
            <person name="Sorensen J.L."/>
            <person name="Fitzpatrick D.A."/>
            <person name="Frisvad J.C."/>
            <person name="Nielsen K.L."/>
        </authorList>
    </citation>
    <scope>NUCLEOTIDE SEQUENCE</scope>
    <source>
        <strain evidence="3">IBT 34128</strain>
    </source>
</reference>
<evidence type="ECO:0000313" key="3">
    <source>
        <dbReference type="EMBL" id="KAJ5101963.1"/>
    </source>
</evidence>
<keyword evidence="4" id="KW-1185">Reference proteome</keyword>
<keyword evidence="1" id="KW-0732">Signal</keyword>
<dbReference type="Pfam" id="PF14856">
    <property type="entry name" value="Hce2"/>
    <property type="match status" value="1"/>
</dbReference>
<reference evidence="3" key="1">
    <citation type="submission" date="2022-11" db="EMBL/GenBank/DDBJ databases">
        <authorList>
            <person name="Petersen C."/>
        </authorList>
    </citation>
    <scope>NUCLEOTIDE SEQUENCE</scope>
    <source>
        <strain evidence="3">IBT 34128</strain>
    </source>
</reference>
<protein>
    <recommendedName>
        <fullName evidence="2">Ecp2 effector protein-like domain-containing protein</fullName>
    </recommendedName>
</protein>
<feature type="domain" description="Ecp2 effector protein-like" evidence="2">
    <location>
        <begin position="34"/>
        <end position="94"/>
    </location>
</feature>
<evidence type="ECO:0000313" key="4">
    <source>
        <dbReference type="Proteomes" id="UP001141434"/>
    </source>
</evidence>
<dbReference type="AlphaFoldDB" id="A0A9W9FKN0"/>
<dbReference type="Proteomes" id="UP001141434">
    <property type="component" value="Unassembled WGS sequence"/>
</dbReference>
<organism evidence="3 4">
    <name type="scientific">Penicillium alfredii</name>
    <dbReference type="NCBI Taxonomy" id="1506179"/>
    <lineage>
        <taxon>Eukaryota</taxon>
        <taxon>Fungi</taxon>
        <taxon>Dikarya</taxon>
        <taxon>Ascomycota</taxon>
        <taxon>Pezizomycotina</taxon>
        <taxon>Eurotiomycetes</taxon>
        <taxon>Eurotiomycetidae</taxon>
        <taxon>Eurotiales</taxon>
        <taxon>Aspergillaceae</taxon>
        <taxon>Penicillium</taxon>
    </lineage>
</organism>
<feature type="chain" id="PRO_5040976185" description="Ecp2 effector protein-like domain-containing protein" evidence="1">
    <location>
        <begin position="19"/>
        <end position="125"/>
    </location>
</feature>
<feature type="signal peptide" evidence="1">
    <location>
        <begin position="1"/>
        <end position="18"/>
    </location>
</feature>
<accession>A0A9W9FKN0</accession>
<dbReference type="OrthoDB" id="73875at2759"/>
<sequence>MKLYGAAFLATLLPLALAAPTPEFQTPQGRTNDCGATYDTVKELSDGSLDTEDCKDLIDEITADKTYRLDSSIHTIEKYGTCAIAVAKTDSDTENIDGGSVNLPTYWSNMLLITSRVVRGSGARA</sequence>